<reference evidence="4 5" key="1">
    <citation type="journal article" date="2012" name="Stand. Genomic Sci.">
        <title>Genome sequence of the orange-pigmented seawater bacterium Owenweeksia hongkongensis type strain (UST20020801(T)).</title>
        <authorList>
            <person name="Riedel T."/>
            <person name="Held B."/>
            <person name="Nolan M."/>
            <person name="Lucas S."/>
            <person name="Lapidus A."/>
            <person name="Tice H."/>
            <person name="Del Rio T.G."/>
            <person name="Cheng J.F."/>
            <person name="Han C."/>
            <person name="Tapia R."/>
            <person name="Goodwin L.A."/>
            <person name="Pitluck S."/>
            <person name="Liolios K."/>
            <person name="Mavromatis K."/>
            <person name="Pagani I."/>
            <person name="Ivanova N."/>
            <person name="Mikhailova N."/>
            <person name="Pati A."/>
            <person name="Chen A."/>
            <person name="Palaniappan K."/>
            <person name="Rohde M."/>
            <person name="Tindall B.J."/>
            <person name="Detter J.C."/>
            <person name="Goker M."/>
            <person name="Woyke T."/>
            <person name="Bristow J."/>
            <person name="Eisen J.A."/>
            <person name="Markowitz V."/>
            <person name="Hugenholtz P."/>
            <person name="Klenk H.P."/>
            <person name="Kyrpides N.C."/>
        </authorList>
    </citation>
    <scope>NUCLEOTIDE SEQUENCE</scope>
    <source>
        <strain evidence="5">DSM 17368 / JCM 12287 / NRRL B-23963</strain>
    </source>
</reference>
<dbReference type="eggNOG" id="ENOG5033IR0">
    <property type="taxonomic scope" value="Bacteria"/>
</dbReference>
<dbReference type="NCBIfam" id="TIGR04183">
    <property type="entry name" value="Por_Secre_tail"/>
    <property type="match status" value="1"/>
</dbReference>
<dbReference type="OrthoDB" id="127762at2"/>
<dbReference type="Pfam" id="PF18962">
    <property type="entry name" value="Por_Secre_tail"/>
    <property type="match status" value="1"/>
</dbReference>
<feature type="chain" id="PRO_5003515669" description="Secretion system C-terminal sorting domain-containing protein" evidence="2">
    <location>
        <begin position="22"/>
        <end position="421"/>
    </location>
</feature>
<evidence type="ECO:0000313" key="5">
    <source>
        <dbReference type="Proteomes" id="UP000005631"/>
    </source>
</evidence>
<proteinExistence type="predicted"/>
<keyword evidence="5" id="KW-1185">Reference proteome</keyword>
<dbReference type="KEGG" id="oho:Oweho_2275"/>
<dbReference type="InterPro" id="IPR026444">
    <property type="entry name" value="Secre_tail"/>
</dbReference>
<dbReference type="Proteomes" id="UP000005631">
    <property type="component" value="Chromosome"/>
</dbReference>
<dbReference type="AlphaFoldDB" id="G8R5H4"/>
<dbReference type="EMBL" id="CP003156">
    <property type="protein sequence ID" value="AEV33248.1"/>
    <property type="molecule type" value="Genomic_DNA"/>
</dbReference>
<evidence type="ECO:0000256" key="2">
    <source>
        <dbReference type="SAM" id="SignalP"/>
    </source>
</evidence>
<sequence>MKKLKRLFFILTFLICGIALHAQTWDLIGNGIGQDVSYRNDVDVYNNELYVSEIIWNGSTPGTEVKVRKWDGQSWVTLPSYTTPTFTEFGDMTIFQGEIYIGLVMASGTTSWLVKFDGMQWSVVPMFSGVLSGSVRSLEVHNGELYIGGFFDVTIGGTSYENILKYDGTSFTGFTGLSGPNQTVSDIHFANGDVYVLARQLYKLNGTTFGTGVQIHQSGTSQRSFLASYNNELYCATDTFLYKVGASASTLIKTFPYRITDMDVYNGELYVVGDTLRKTWTLGGGLTKYDGQTFTILSAPNALHSGEVYNGALHYFSCSVTMFNGQQYDRAFKMSNVLGLGEKAVSQSGLSVYPNPAHGLFYIENSLNEKQEVELIDATGKVIRNISLQPEMKAEVGTESLAPGMYFINNGSNTHRVIITP</sequence>
<keyword evidence="1 2" id="KW-0732">Signal</keyword>
<evidence type="ECO:0000256" key="1">
    <source>
        <dbReference type="ARBA" id="ARBA00022729"/>
    </source>
</evidence>
<protein>
    <recommendedName>
        <fullName evidence="3">Secretion system C-terminal sorting domain-containing protein</fullName>
    </recommendedName>
</protein>
<feature type="domain" description="Secretion system C-terminal sorting" evidence="3">
    <location>
        <begin position="352"/>
        <end position="416"/>
    </location>
</feature>
<dbReference type="RefSeq" id="WP_014202597.1">
    <property type="nucleotide sequence ID" value="NC_016599.1"/>
</dbReference>
<name>G8R5H4_OWEHD</name>
<evidence type="ECO:0000259" key="3">
    <source>
        <dbReference type="Pfam" id="PF18962"/>
    </source>
</evidence>
<accession>G8R5H4</accession>
<gene>
    <name evidence="4" type="ordered locus">Oweho_2275</name>
</gene>
<dbReference type="HOGENOM" id="CLU_651865_0_0_10"/>
<organism evidence="4 5">
    <name type="scientific">Owenweeksia hongkongensis (strain DSM 17368 / CIP 108786 / JCM 12287 / NRRL B-23963 / UST20020801)</name>
    <dbReference type="NCBI Taxonomy" id="926562"/>
    <lineage>
        <taxon>Bacteria</taxon>
        <taxon>Pseudomonadati</taxon>
        <taxon>Bacteroidota</taxon>
        <taxon>Flavobacteriia</taxon>
        <taxon>Flavobacteriales</taxon>
        <taxon>Owenweeksiaceae</taxon>
        <taxon>Owenweeksia</taxon>
    </lineage>
</organism>
<feature type="signal peptide" evidence="2">
    <location>
        <begin position="1"/>
        <end position="21"/>
    </location>
</feature>
<evidence type="ECO:0000313" key="4">
    <source>
        <dbReference type="EMBL" id="AEV33248.1"/>
    </source>
</evidence>
<dbReference type="STRING" id="926562.Oweho_2275"/>